<dbReference type="GO" id="GO:0071973">
    <property type="term" value="P:bacterial-type flagellum-dependent cell motility"/>
    <property type="evidence" value="ECO:0007669"/>
    <property type="project" value="InterPro"/>
</dbReference>
<dbReference type="HAMAP" id="MF_00416">
    <property type="entry name" value="FlgI"/>
    <property type="match status" value="1"/>
</dbReference>
<dbReference type="GO" id="GO:0005198">
    <property type="term" value="F:structural molecule activity"/>
    <property type="evidence" value="ECO:0007669"/>
    <property type="project" value="InterPro"/>
</dbReference>
<organism evidence="5">
    <name type="scientific">marine metagenome</name>
    <dbReference type="NCBI Taxonomy" id="408172"/>
    <lineage>
        <taxon>unclassified sequences</taxon>
        <taxon>metagenomes</taxon>
        <taxon>ecological metagenomes</taxon>
    </lineage>
</organism>
<reference evidence="5" key="1">
    <citation type="submission" date="2018-05" db="EMBL/GenBank/DDBJ databases">
        <authorList>
            <person name="Lanie J.A."/>
            <person name="Ng W.-L."/>
            <person name="Kazmierczak K.M."/>
            <person name="Andrzejewski T.M."/>
            <person name="Davidsen T.M."/>
            <person name="Wayne K.J."/>
            <person name="Tettelin H."/>
            <person name="Glass J.I."/>
            <person name="Rusch D."/>
            <person name="Podicherti R."/>
            <person name="Tsui H.-C.T."/>
            <person name="Winkler M.E."/>
        </authorList>
    </citation>
    <scope>NUCLEOTIDE SEQUENCE</scope>
</reference>
<evidence type="ECO:0000256" key="4">
    <source>
        <dbReference type="SAM" id="MobiDB-lite"/>
    </source>
</evidence>
<proteinExistence type="inferred from homology"/>
<evidence type="ECO:0000256" key="2">
    <source>
        <dbReference type="ARBA" id="ARBA00004117"/>
    </source>
</evidence>
<comment type="subcellular location">
    <subcellularLocation>
        <location evidence="2">Bacterial flagellum basal body</location>
    </subcellularLocation>
</comment>
<comment type="function">
    <text evidence="1">Assembles around the rod to form the L-ring and probably protects the motor/basal body from shearing forces during rotation.</text>
</comment>
<dbReference type="NCBIfam" id="NF003676">
    <property type="entry name" value="PRK05303.1"/>
    <property type="match status" value="1"/>
</dbReference>
<accession>A0A382LDJ5</accession>
<evidence type="ECO:0000256" key="1">
    <source>
        <dbReference type="ARBA" id="ARBA00002591"/>
    </source>
</evidence>
<name>A0A382LDJ5_9ZZZZ</name>
<dbReference type="GO" id="GO:0030288">
    <property type="term" value="C:outer membrane-bounded periplasmic space"/>
    <property type="evidence" value="ECO:0007669"/>
    <property type="project" value="InterPro"/>
</dbReference>
<protein>
    <recommendedName>
        <fullName evidence="6">Flagellar P-ring protein</fullName>
    </recommendedName>
</protein>
<dbReference type="GO" id="GO:0009428">
    <property type="term" value="C:bacterial-type flagellum basal body, distal rod, P ring"/>
    <property type="evidence" value="ECO:0007669"/>
    <property type="project" value="InterPro"/>
</dbReference>
<sequence length="372" mass="39364">MKQILKSVFSILLIIFIFTDTASAARIKDLSSIQGVRTNQLIGFGLVIGLAGTGDSATNVFFSIQALFNMLKKMGVTIPKGEVDSLKFKNVATVMVTAELPSFARQGDRIDVTVSSVGDSKSLQGGTLLMTPLKGPDSKTYAVAQGPLSIGGFEVAGGGAGTQKNHLTVGRVVNGALVERELPHEFNAKGELIFALKKTDFTTARRISQAINDELKDQAAFVIDGRTVKIDVPKFYKDNTSELISRIEKLDVEPDIVARVIVDERTGTVVMGENVRISTVAVAHGSLFIQIKGAPAPADAPPPVKEEGAANPIRTPAPVDDGEDKLLVMSRGASLGDIVNGLNAIGVTPRDLIAILQSIKAAGALHAELDII</sequence>
<dbReference type="PANTHER" id="PTHR30381:SF0">
    <property type="entry name" value="FLAGELLAR P-RING PROTEIN"/>
    <property type="match status" value="1"/>
</dbReference>
<evidence type="ECO:0000256" key="3">
    <source>
        <dbReference type="ARBA" id="ARBA00022729"/>
    </source>
</evidence>
<dbReference type="Pfam" id="PF02119">
    <property type="entry name" value="FlgI"/>
    <property type="match status" value="1"/>
</dbReference>
<keyword evidence="3" id="KW-0732">Signal</keyword>
<evidence type="ECO:0000313" key="5">
    <source>
        <dbReference type="EMBL" id="SVC34719.1"/>
    </source>
</evidence>
<gene>
    <name evidence="5" type="ORF">METZ01_LOCUS287573</name>
</gene>
<feature type="region of interest" description="Disordered" evidence="4">
    <location>
        <begin position="297"/>
        <end position="316"/>
    </location>
</feature>
<dbReference type="InterPro" id="IPR001782">
    <property type="entry name" value="Flag_FlgI"/>
</dbReference>
<dbReference type="EMBL" id="UINC01086345">
    <property type="protein sequence ID" value="SVC34719.1"/>
    <property type="molecule type" value="Genomic_DNA"/>
</dbReference>
<dbReference type="PRINTS" id="PR01010">
    <property type="entry name" value="FLGPRINGFLGI"/>
</dbReference>
<evidence type="ECO:0008006" key="6">
    <source>
        <dbReference type="Google" id="ProtNLM"/>
    </source>
</evidence>
<dbReference type="AlphaFoldDB" id="A0A382LDJ5"/>
<dbReference type="PANTHER" id="PTHR30381">
    <property type="entry name" value="FLAGELLAR P-RING PERIPLASMIC PROTEIN FLGI"/>
    <property type="match status" value="1"/>
</dbReference>